<name>A0ABY0FLD8_9BACT</name>
<keyword evidence="2" id="KW-0408">Iron</keyword>
<dbReference type="Pfam" id="PF01327">
    <property type="entry name" value="Pep_deformylase"/>
    <property type="match status" value="1"/>
</dbReference>
<evidence type="ECO:0000313" key="4">
    <source>
        <dbReference type="Proteomes" id="UP001191019"/>
    </source>
</evidence>
<dbReference type="Proteomes" id="UP001191019">
    <property type="component" value="Unassembled WGS sequence"/>
</dbReference>
<keyword evidence="4" id="KW-1185">Reference proteome</keyword>
<dbReference type="PIRSF" id="PIRSF004749">
    <property type="entry name" value="Pep_def"/>
    <property type="match status" value="1"/>
</dbReference>
<dbReference type="SUPFAM" id="SSF56420">
    <property type="entry name" value="Peptide deformylase"/>
    <property type="match status" value="1"/>
</dbReference>
<gene>
    <name evidence="3" type="primary">def2</name>
    <name evidence="2" type="synonym">def</name>
    <name evidence="3" type="ORF">G3RUM_00736</name>
</gene>
<dbReference type="EC" id="3.5.1.88" evidence="2"/>
<organism evidence="3 4">
    <name type="scientific">Candidatus Nanosyncoccus alces</name>
    <dbReference type="NCBI Taxonomy" id="2171997"/>
    <lineage>
        <taxon>Bacteria</taxon>
        <taxon>Candidatus Saccharimonadota</taxon>
        <taxon>Candidatus Nanosyncoccalia</taxon>
        <taxon>Candidatus Nanosyncoccales</taxon>
        <taxon>Candidatus Nanosyncoccaceae</taxon>
        <taxon>Candidatus Nanosyncoccus</taxon>
    </lineage>
</organism>
<dbReference type="HAMAP" id="MF_00163">
    <property type="entry name" value="Pep_deformylase"/>
    <property type="match status" value="1"/>
</dbReference>
<feature type="active site" evidence="2">
    <location>
        <position position="142"/>
    </location>
</feature>
<comment type="cofactor">
    <cofactor evidence="2">
        <name>Fe(2+)</name>
        <dbReference type="ChEBI" id="CHEBI:29033"/>
    </cofactor>
    <text evidence="2">Binds 1 Fe(2+) ion.</text>
</comment>
<protein>
    <recommendedName>
        <fullName evidence="2">Peptide deformylase</fullName>
        <shortName evidence="2">PDF</shortName>
        <ecNumber evidence="2">3.5.1.88</ecNumber>
    </recommendedName>
    <alternativeName>
        <fullName evidence="2">Polypeptide deformylase</fullName>
    </alternativeName>
</protein>
<sequence>MKIITTPDPRLRQKSEKVHEIDEEILKIIEDMRKLSLGWEKEHPYEMSAAMAAPQMGVNKRIIIVRDDMTDKEKATFTALINPEIIKADGKIKTDFEGCLSVPFIYGKVPRATKVRVKAKLEDGTEVRIKATDELARTLLHEIDHLDGILFIDHIKGVKDAFYEMDDKGDLKPVNYDDRIANNKELFPDE</sequence>
<dbReference type="PANTHER" id="PTHR10458:SF22">
    <property type="entry name" value="PEPTIDE DEFORMYLASE"/>
    <property type="match status" value="1"/>
</dbReference>
<evidence type="ECO:0000313" key="3">
    <source>
        <dbReference type="EMBL" id="RYC74579.1"/>
    </source>
</evidence>
<evidence type="ECO:0000256" key="1">
    <source>
        <dbReference type="ARBA" id="ARBA00010759"/>
    </source>
</evidence>
<feature type="binding site" evidence="2">
    <location>
        <position position="141"/>
    </location>
    <ligand>
        <name>Fe cation</name>
        <dbReference type="ChEBI" id="CHEBI:24875"/>
    </ligand>
</feature>
<dbReference type="EMBL" id="PRLM01000006">
    <property type="protein sequence ID" value="RYC74579.1"/>
    <property type="molecule type" value="Genomic_DNA"/>
</dbReference>
<comment type="catalytic activity">
    <reaction evidence="2">
        <text>N-terminal N-formyl-L-methionyl-[peptide] + H2O = N-terminal L-methionyl-[peptide] + formate</text>
        <dbReference type="Rhea" id="RHEA:24420"/>
        <dbReference type="Rhea" id="RHEA-COMP:10639"/>
        <dbReference type="Rhea" id="RHEA-COMP:10640"/>
        <dbReference type="ChEBI" id="CHEBI:15377"/>
        <dbReference type="ChEBI" id="CHEBI:15740"/>
        <dbReference type="ChEBI" id="CHEBI:49298"/>
        <dbReference type="ChEBI" id="CHEBI:64731"/>
        <dbReference type="EC" id="3.5.1.88"/>
    </reaction>
</comment>
<feature type="binding site" evidence="2">
    <location>
        <position position="99"/>
    </location>
    <ligand>
        <name>Fe cation</name>
        <dbReference type="ChEBI" id="CHEBI:24875"/>
    </ligand>
</feature>
<dbReference type="CDD" id="cd00487">
    <property type="entry name" value="Pep_deformylase"/>
    <property type="match status" value="1"/>
</dbReference>
<comment type="function">
    <text evidence="2">Removes the formyl group from the N-terminal Met of newly synthesized proteins. Requires at least a dipeptide for an efficient rate of reaction. N-terminal L-methionine is a prerequisite for activity but the enzyme has broad specificity at other positions.</text>
</comment>
<dbReference type="PRINTS" id="PR01576">
    <property type="entry name" value="PDEFORMYLASE"/>
</dbReference>
<comment type="similarity">
    <text evidence="1 2">Belongs to the polypeptide deformylase family.</text>
</comment>
<evidence type="ECO:0000256" key="2">
    <source>
        <dbReference type="HAMAP-Rule" id="MF_00163"/>
    </source>
</evidence>
<feature type="binding site" evidence="2">
    <location>
        <position position="145"/>
    </location>
    <ligand>
        <name>Fe cation</name>
        <dbReference type="ChEBI" id="CHEBI:24875"/>
    </ligand>
</feature>
<dbReference type="InterPro" id="IPR036821">
    <property type="entry name" value="Peptide_deformylase_sf"/>
</dbReference>
<dbReference type="NCBIfam" id="NF001159">
    <property type="entry name" value="PRK00150.1-3"/>
    <property type="match status" value="1"/>
</dbReference>
<dbReference type="RefSeq" id="WP_129735480.1">
    <property type="nucleotide sequence ID" value="NZ_PRLM01000006.1"/>
</dbReference>
<proteinExistence type="inferred from homology"/>
<dbReference type="GO" id="GO:0042586">
    <property type="term" value="F:peptide deformylase activity"/>
    <property type="evidence" value="ECO:0007669"/>
    <property type="project" value="UniProtKB-EC"/>
</dbReference>
<comment type="caution">
    <text evidence="3">The sequence shown here is derived from an EMBL/GenBank/DDBJ whole genome shotgun (WGS) entry which is preliminary data.</text>
</comment>
<dbReference type="Gene3D" id="3.90.45.10">
    <property type="entry name" value="Peptide deformylase"/>
    <property type="match status" value="1"/>
</dbReference>
<keyword evidence="2 3" id="KW-0378">Hydrolase</keyword>
<reference evidence="3 4" key="2">
    <citation type="journal article" date="2020" name="Cell Rep.">
        <title>Acquisition and Adaptation of Ultra-small Parasitic Reduced Genome Bacteria to Mammalian Hosts.</title>
        <authorList>
            <person name="McLean J.S."/>
            <person name="Bor B."/>
            <person name="Kerns K.A."/>
            <person name="Liu Q."/>
            <person name="To T.T."/>
            <person name="Solden L."/>
            <person name="Hendrickson E.L."/>
            <person name="Wrighton K."/>
            <person name="Shi W."/>
            <person name="He X."/>
        </authorList>
    </citation>
    <scope>NUCLEOTIDE SEQUENCE [LARGE SCALE GENOMIC DNA]</scope>
    <source>
        <strain evidence="3 4">TM7_G3_2_Rum_HOT_351B</strain>
    </source>
</reference>
<keyword evidence="2" id="KW-0648">Protein biosynthesis</keyword>
<keyword evidence="2" id="KW-0479">Metal-binding</keyword>
<dbReference type="InterPro" id="IPR023635">
    <property type="entry name" value="Peptide_deformylase"/>
</dbReference>
<reference evidence="3 4" key="1">
    <citation type="journal article" date="2018" name="bioRxiv">
        <title>Evidence of independent acquisition and adaption of ultra-small bacteria to human hosts across the highly diverse yet reduced genomes of the phylum Saccharibacteria.</title>
        <authorList>
            <person name="McLean J.S."/>
            <person name="Bor B."/>
            <person name="To T.T."/>
            <person name="Liu Q."/>
            <person name="Kearns K.A."/>
            <person name="Solden L.M."/>
            <person name="Wrighton K.C."/>
            <person name="He X."/>
            <person name="Shi W."/>
        </authorList>
    </citation>
    <scope>NUCLEOTIDE SEQUENCE [LARGE SCALE GENOMIC DNA]</scope>
    <source>
        <strain evidence="3 4">TM7_G3_2_Rum_HOT_351B</strain>
    </source>
</reference>
<accession>A0ABY0FLD8</accession>
<dbReference type="NCBIfam" id="TIGR00079">
    <property type="entry name" value="pept_deformyl"/>
    <property type="match status" value="1"/>
</dbReference>
<dbReference type="PANTHER" id="PTHR10458">
    <property type="entry name" value="PEPTIDE DEFORMYLASE"/>
    <property type="match status" value="1"/>
</dbReference>